<keyword evidence="11" id="KW-1185">Reference proteome</keyword>
<evidence type="ECO:0000256" key="4">
    <source>
        <dbReference type="ARBA" id="ARBA00022618"/>
    </source>
</evidence>
<keyword evidence="6" id="KW-0995">Kinetochore</keyword>
<evidence type="ECO:0000313" key="10">
    <source>
        <dbReference type="EMBL" id="RYR11714.1"/>
    </source>
</evidence>
<comment type="similarity">
    <text evidence="2">Belongs to the mis12 family.</text>
</comment>
<dbReference type="PANTHER" id="PTHR14527">
    <property type="entry name" value="PROTEIN MIS12 HOMOLOG"/>
    <property type="match status" value="1"/>
</dbReference>
<dbReference type="Proteomes" id="UP000289738">
    <property type="component" value="Chromosome B04"/>
</dbReference>
<gene>
    <name evidence="10" type="ORF">Ahy_B04g069233</name>
</gene>
<dbReference type="GO" id="GO:0051382">
    <property type="term" value="P:kinetochore assembly"/>
    <property type="evidence" value="ECO:0007669"/>
    <property type="project" value="TreeGrafter"/>
</dbReference>
<evidence type="ECO:0000256" key="7">
    <source>
        <dbReference type="ARBA" id="ARBA00023054"/>
    </source>
</evidence>
<evidence type="ECO:0000313" key="11">
    <source>
        <dbReference type="Proteomes" id="UP000289738"/>
    </source>
</evidence>
<evidence type="ECO:0000256" key="8">
    <source>
        <dbReference type="ARBA" id="ARBA00023306"/>
    </source>
</evidence>
<keyword evidence="5" id="KW-0498">Mitosis</keyword>
<evidence type="ECO:0000256" key="6">
    <source>
        <dbReference type="ARBA" id="ARBA00022838"/>
    </source>
</evidence>
<dbReference type="GO" id="GO:0000444">
    <property type="term" value="C:MIS12/MIND type complex"/>
    <property type="evidence" value="ECO:0007669"/>
    <property type="project" value="TreeGrafter"/>
</dbReference>
<dbReference type="GO" id="GO:0000070">
    <property type="term" value="P:mitotic sister chromatid segregation"/>
    <property type="evidence" value="ECO:0007669"/>
    <property type="project" value="TreeGrafter"/>
</dbReference>
<keyword evidence="4" id="KW-0132">Cell division</keyword>
<protein>
    <recommendedName>
        <fullName evidence="12">Protein MIS12 homolog</fullName>
    </recommendedName>
</protein>
<evidence type="ECO:0000256" key="3">
    <source>
        <dbReference type="ARBA" id="ARBA00022454"/>
    </source>
</evidence>
<dbReference type="PANTHER" id="PTHR14527:SF2">
    <property type="entry name" value="PROTEIN MIS12 HOMOLOG"/>
    <property type="match status" value="1"/>
</dbReference>
<reference evidence="10 11" key="1">
    <citation type="submission" date="2019-01" db="EMBL/GenBank/DDBJ databases">
        <title>Sequencing of cultivated peanut Arachis hypogaea provides insights into genome evolution and oil improvement.</title>
        <authorList>
            <person name="Chen X."/>
        </authorList>
    </citation>
    <scope>NUCLEOTIDE SEQUENCE [LARGE SCALE GENOMIC DNA]</scope>
    <source>
        <strain evidence="11">cv. Fuhuasheng</strain>
        <tissue evidence="10">Leaves</tissue>
    </source>
</reference>
<dbReference type="Pfam" id="PF05859">
    <property type="entry name" value="Mis12"/>
    <property type="match status" value="1"/>
</dbReference>
<keyword evidence="8" id="KW-0131">Cell cycle</keyword>
<dbReference type="STRING" id="3818.A0A444ZC29"/>
<evidence type="ECO:0000256" key="5">
    <source>
        <dbReference type="ARBA" id="ARBA00022776"/>
    </source>
</evidence>
<dbReference type="InterPro" id="IPR008685">
    <property type="entry name" value="Centromere_Mis12"/>
</dbReference>
<keyword evidence="9" id="KW-0137">Centromere</keyword>
<name>A0A444ZC29_ARAHY</name>
<keyword evidence="7" id="KW-0175">Coiled coil</keyword>
<evidence type="ECO:0008006" key="12">
    <source>
        <dbReference type="Google" id="ProtNLM"/>
    </source>
</evidence>
<evidence type="ECO:0000256" key="2">
    <source>
        <dbReference type="ARBA" id="ARBA00008643"/>
    </source>
</evidence>
<accession>A0A444ZC29</accession>
<dbReference type="GO" id="GO:0005634">
    <property type="term" value="C:nucleus"/>
    <property type="evidence" value="ECO:0007669"/>
    <property type="project" value="InterPro"/>
</dbReference>
<dbReference type="EMBL" id="SDMP01000014">
    <property type="protein sequence ID" value="RYR11714.1"/>
    <property type="molecule type" value="Genomic_DNA"/>
</dbReference>
<keyword evidence="3" id="KW-0158">Chromosome</keyword>
<comment type="subcellular location">
    <subcellularLocation>
        <location evidence="1">Chromosome</location>
        <location evidence="1">Centromere</location>
        <location evidence="1">Kinetochore</location>
    </subcellularLocation>
</comment>
<dbReference type="AlphaFoldDB" id="A0A444ZC29"/>
<organism evidence="10 11">
    <name type="scientific">Arachis hypogaea</name>
    <name type="common">Peanut</name>
    <dbReference type="NCBI Taxonomy" id="3818"/>
    <lineage>
        <taxon>Eukaryota</taxon>
        <taxon>Viridiplantae</taxon>
        <taxon>Streptophyta</taxon>
        <taxon>Embryophyta</taxon>
        <taxon>Tracheophyta</taxon>
        <taxon>Spermatophyta</taxon>
        <taxon>Magnoliopsida</taxon>
        <taxon>eudicotyledons</taxon>
        <taxon>Gunneridae</taxon>
        <taxon>Pentapetalae</taxon>
        <taxon>rosids</taxon>
        <taxon>fabids</taxon>
        <taxon>Fabales</taxon>
        <taxon>Fabaceae</taxon>
        <taxon>Papilionoideae</taxon>
        <taxon>50 kb inversion clade</taxon>
        <taxon>dalbergioids sensu lato</taxon>
        <taxon>Dalbergieae</taxon>
        <taxon>Pterocarpus clade</taxon>
        <taxon>Arachis</taxon>
    </lineage>
</organism>
<evidence type="ECO:0000256" key="9">
    <source>
        <dbReference type="ARBA" id="ARBA00023328"/>
    </source>
</evidence>
<comment type="caution">
    <text evidence="10">The sequence shown here is derived from an EMBL/GenBank/DDBJ whole genome shotgun (WGS) entry which is preliminary data.</text>
</comment>
<proteinExistence type="inferred from homology"/>
<sequence length="242" mass="27444">MEGSESEAIFESLNLNPQLFVNEVRNTVDDVVDEAFDFFHQEASTKLNSEGSIQRSEDLKKGVDCVRQKIQSVLDNRLAIWEKYCLLHCFAVPQGFCMPNTDKTNENGLRPDAPFDPDIDAQLNSLRTRLTEVVGKEFEVLNHEIQTLEKQSTVNAHYVNNAVQLYEQNNFHVLFQEIMTTAAELGTKIKKLNTTTIEESEQTKTEVVYSPELDLSYIKPCKGLSNTNLDALQKFASIMKST</sequence>
<evidence type="ECO:0000256" key="1">
    <source>
        <dbReference type="ARBA" id="ARBA00004629"/>
    </source>
</evidence>
<dbReference type="GO" id="GO:0051301">
    <property type="term" value="P:cell division"/>
    <property type="evidence" value="ECO:0007669"/>
    <property type="project" value="UniProtKB-KW"/>
</dbReference>